<evidence type="ECO:0000313" key="12">
    <source>
        <dbReference type="EMBL" id="RAY17118.1"/>
    </source>
</evidence>
<keyword evidence="6 12" id="KW-0418">Kinase</keyword>
<dbReference type="InterPro" id="IPR036890">
    <property type="entry name" value="HATPase_C_sf"/>
</dbReference>
<name>A0A365HDM8_9ACTN</name>
<dbReference type="Gene3D" id="3.30.565.10">
    <property type="entry name" value="Histidine kinase-like ATPase, C-terminal domain"/>
    <property type="match status" value="1"/>
</dbReference>
<comment type="catalytic activity">
    <reaction evidence="1">
        <text>ATP + protein L-histidine = ADP + protein N-phospho-L-histidine.</text>
        <dbReference type="EC" id="2.7.13.3"/>
    </reaction>
</comment>
<evidence type="ECO:0000256" key="2">
    <source>
        <dbReference type="ARBA" id="ARBA00012438"/>
    </source>
</evidence>
<evidence type="ECO:0000256" key="7">
    <source>
        <dbReference type="ARBA" id="ARBA00022840"/>
    </source>
</evidence>
<dbReference type="InterPro" id="IPR011712">
    <property type="entry name" value="Sig_transdc_His_kin_sub3_dim/P"/>
</dbReference>
<dbReference type="PANTHER" id="PTHR24421:SF10">
    <property type="entry name" value="NITRATE_NITRITE SENSOR PROTEIN NARQ"/>
    <property type="match status" value="1"/>
</dbReference>
<keyword evidence="7" id="KW-0067">ATP-binding</keyword>
<comment type="caution">
    <text evidence="12">The sequence shown here is derived from an EMBL/GenBank/DDBJ whole genome shotgun (WGS) entry which is preliminary data.</text>
</comment>
<dbReference type="EMBL" id="QLYX01000001">
    <property type="protein sequence ID" value="RAY17118.1"/>
    <property type="molecule type" value="Genomic_DNA"/>
</dbReference>
<proteinExistence type="predicted"/>
<dbReference type="PANTHER" id="PTHR24421">
    <property type="entry name" value="NITRATE/NITRITE SENSOR PROTEIN NARX-RELATED"/>
    <property type="match status" value="1"/>
</dbReference>
<keyword evidence="5" id="KW-0547">Nucleotide-binding</keyword>
<keyword evidence="9" id="KW-1133">Transmembrane helix</keyword>
<keyword evidence="13" id="KW-1185">Reference proteome</keyword>
<keyword evidence="3" id="KW-0597">Phosphoprotein</keyword>
<dbReference type="InterPro" id="IPR050482">
    <property type="entry name" value="Sensor_HK_TwoCompSys"/>
</dbReference>
<dbReference type="Pfam" id="PF07730">
    <property type="entry name" value="HisKA_3"/>
    <property type="match status" value="1"/>
</dbReference>
<dbReference type="Pfam" id="PF02518">
    <property type="entry name" value="HATPase_c"/>
    <property type="match status" value="1"/>
</dbReference>
<evidence type="ECO:0000259" key="10">
    <source>
        <dbReference type="Pfam" id="PF02518"/>
    </source>
</evidence>
<feature type="domain" description="Histidine kinase/HSP90-like ATPase" evidence="10">
    <location>
        <begin position="289"/>
        <end position="374"/>
    </location>
</feature>
<dbReference type="OrthoDB" id="227596at2"/>
<sequence>MAGGTGPGPRLPRGRAGDVALAVGVFVPVAVGSVHSLIGARAEPWAVTALSWVLIAVVCGALYFSRRRPVAVGAFVLAVSMLYYLVSFYDGPLIIAFIAALYETAARGRTRAAVALAALAVIGVGVGTLAGNPDFNQVALFMLAGWLVAIVALGGARHSRLAYAREVERRAIGEERLRIAREVHDVVGHHMSLINVQAGTALHRIERDPAQAATALAAIKESSREALRELRATLGVLREAGERAPTEPAPGLARIGELVRAARSAGLTVRTEVTGEAGPPPTEVDLAGYRIVQESLTNVARHARATTATVRVEHRSREVVIEVTDDGDGPAAGAGAPGSGIRGMSERARALGGELAAAPRPGGGFAVRARLPYRNGASPTP</sequence>
<dbReference type="AlphaFoldDB" id="A0A365HDM8"/>
<dbReference type="GO" id="GO:0046983">
    <property type="term" value="F:protein dimerization activity"/>
    <property type="evidence" value="ECO:0007669"/>
    <property type="project" value="InterPro"/>
</dbReference>
<feature type="transmembrane region" description="Helical" evidence="9">
    <location>
        <begin position="45"/>
        <end position="64"/>
    </location>
</feature>
<dbReference type="EC" id="2.7.13.3" evidence="2"/>
<dbReference type="RefSeq" id="WP_111863173.1">
    <property type="nucleotide sequence ID" value="NZ_QLYX01000001.1"/>
</dbReference>
<protein>
    <recommendedName>
        <fullName evidence="2">histidine kinase</fullName>
        <ecNumber evidence="2">2.7.13.3</ecNumber>
    </recommendedName>
</protein>
<feature type="transmembrane region" description="Helical" evidence="9">
    <location>
        <begin position="112"/>
        <end position="131"/>
    </location>
</feature>
<feature type="transmembrane region" description="Helical" evidence="9">
    <location>
        <begin position="70"/>
        <end position="100"/>
    </location>
</feature>
<feature type="transmembrane region" description="Helical" evidence="9">
    <location>
        <begin position="19"/>
        <end position="38"/>
    </location>
</feature>
<evidence type="ECO:0000256" key="8">
    <source>
        <dbReference type="ARBA" id="ARBA00023012"/>
    </source>
</evidence>
<dbReference type="SUPFAM" id="SSF55874">
    <property type="entry name" value="ATPase domain of HSP90 chaperone/DNA topoisomerase II/histidine kinase"/>
    <property type="match status" value="1"/>
</dbReference>
<organism evidence="12 13">
    <name type="scientific">Actinomadura craniellae</name>
    <dbReference type="NCBI Taxonomy" id="2231787"/>
    <lineage>
        <taxon>Bacteria</taxon>
        <taxon>Bacillati</taxon>
        <taxon>Actinomycetota</taxon>
        <taxon>Actinomycetes</taxon>
        <taxon>Streptosporangiales</taxon>
        <taxon>Thermomonosporaceae</taxon>
        <taxon>Actinomadura</taxon>
    </lineage>
</organism>
<keyword evidence="4" id="KW-0808">Transferase</keyword>
<keyword evidence="9" id="KW-0472">Membrane</keyword>
<dbReference type="Gene3D" id="1.20.5.1930">
    <property type="match status" value="1"/>
</dbReference>
<dbReference type="CDD" id="cd16917">
    <property type="entry name" value="HATPase_UhpB-NarQ-NarX-like"/>
    <property type="match status" value="1"/>
</dbReference>
<evidence type="ECO:0000259" key="11">
    <source>
        <dbReference type="Pfam" id="PF07730"/>
    </source>
</evidence>
<evidence type="ECO:0000313" key="13">
    <source>
        <dbReference type="Proteomes" id="UP000251891"/>
    </source>
</evidence>
<evidence type="ECO:0000256" key="6">
    <source>
        <dbReference type="ARBA" id="ARBA00022777"/>
    </source>
</evidence>
<gene>
    <name evidence="12" type="ORF">DPM19_02875</name>
</gene>
<accession>A0A365HDM8</accession>
<keyword evidence="9" id="KW-0812">Transmembrane</keyword>
<dbReference type="InterPro" id="IPR003594">
    <property type="entry name" value="HATPase_dom"/>
</dbReference>
<evidence type="ECO:0000256" key="1">
    <source>
        <dbReference type="ARBA" id="ARBA00000085"/>
    </source>
</evidence>
<keyword evidence="8" id="KW-0902">Two-component regulatory system</keyword>
<feature type="transmembrane region" description="Helical" evidence="9">
    <location>
        <begin position="137"/>
        <end position="156"/>
    </location>
</feature>
<dbReference type="Proteomes" id="UP000251891">
    <property type="component" value="Unassembled WGS sequence"/>
</dbReference>
<evidence type="ECO:0000256" key="4">
    <source>
        <dbReference type="ARBA" id="ARBA00022679"/>
    </source>
</evidence>
<feature type="domain" description="Signal transduction histidine kinase subgroup 3 dimerisation and phosphoacceptor" evidence="11">
    <location>
        <begin position="175"/>
        <end position="240"/>
    </location>
</feature>
<evidence type="ECO:0000256" key="3">
    <source>
        <dbReference type="ARBA" id="ARBA00022553"/>
    </source>
</evidence>
<evidence type="ECO:0000256" key="9">
    <source>
        <dbReference type="SAM" id="Phobius"/>
    </source>
</evidence>
<dbReference type="GO" id="GO:0016020">
    <property type="term" value="C:membrane"/>
    <property type="evidence" value="ECO:0007669"/>
    <property type="project" value="InterPro"/>
</dbReference>
<evidence type="ECO:0000256" key="5">
    <source>
        <dbReference type="ARBA" id="ARBA00022741"/>
    </source>
</evidence>
<dbReference type="GO" id="GO:0005524">
    <property type="term" value="F:ATP binding"/>
    <property type="evidence" value="ECO:0007669"/>
    <property type="project" value="UniProtKB-KW"/>
</dbReference>
<reference evidence="12 13" key="1">
    <citation type="submission" date="2018-06" db="EMBL/GenBank/DDBJ databases">
        <title>Actinomadura craniellae sp. nov. isolated from marine sponge Craniella sp.</title>
        <authorList>
            <person name="Li L."/>
            <person name="Xu Q.H."/>
            <person name="Lin H.W."/>
            <person name="Lu Y.H."/>
        </authorList>
    </citation>
    <scope>NUCLEOTIDE SEQUENCE [LARGE SCALE GENOMIC DNA]</scope>
    <source>
        <strain evidence="12 13">LHW63021</strain>
    </source>
</reference>
<dbReference type="GO" id="GO:0000155">
    <property type="term" value="F:phosphorelay sensor kinase activity"/>
    <property type="evidence" value="ECO:0007669"/>
    <property type="project" value="InterPro"/>
</dbReference>